<name>A0ABY4GUQ7_9BACI</name>
<dbReference type="Gene3D" id="1.10.443.10">
    <property type="entry name" value="Intergrase catalytic core"/>
    <property type="match status" value="1"/>
</dbReference>
<keyword evidence="3 5" id="KW-0238">DNA-binding</keyword>
<evidence type="ECO:0000313" key="9">
    <source>
        <dbReference type="Proteomes" id="UP000831880"/>
    </source>
</evidence>
<dbReference type="Pfam" id="PF14659">
    <property type="entry name" value="Phage_int_SAM_3"/>
    <property type="match status" value="1"/>
</dbReference>
<dbReference type="InterPro" id="IPR010998">
    <property type="entry name" value="Integrase_recombinase_N"/>
</dbReference>
<comment type="similarity">
    <text evidence="1">Belongs to the 'phage' integrase family.</text>
</comment>
<keyword evidence="9" id="KW-1185">Reference proteome</keyword>
<dbReference type="PROSITE" id="PS51900">
    <property type="entry name" value="CB"/>
    <property type="match status" value="1"/>
</dbReference>
<dbReference type="Proteomes" id="UP000831880">
    <property type="component" value="Chromosome"/>
</dbReference>
<accession>A0ABY4GUQ7</accession>
<protein>
    <submittedName>
        <fullName evidence="8">Site-specific integrase</fullName>
    </submittedName>
</protein>
<dbReference type="SUPFAM" id="SSF56349">
    <property type="entry name" value="DNA breaking-rejoining enzymes"/>
    <property type="match status" value="1"/>
</dbReference>
<dbReference type="InterPro" id="IPR044068">
    <property type="entry name" value="CB"/>
</dbReference>
<evidence type="ECO:0000259" key="7">
    <source>
        <dbReference type="PROSITE" id="PS51900"/>
    </source>
</evidence>
<evidence type="ECO:0000256" key="5">
    <source>
        <dbReference type="PROSITE-ProRule" id="PRU01248"/>
    </source>
</evidence>
<proteinExistence type="inferred from homology"/>
<sequence length="316" mass="37177">MTFQDVYDEWWAIHSKTVKPSTQTFVQSKIMKHIIPRFGKLKIRDITKGYCQRVINEIADQIKSANDIRIQANQVFKYAVKMDYIAQNPMEYTVVPKQEDEFLADQEEDRNFWIKEEINNFLSLAKEQLHIKDYVLFYLLVYTGMRKGELIALEWKDIDLDKNKISINKTMFFKNGKEVIQKAKKKTSMRTIHIDNVTANLLRKWRIQQKEWLFSVGMQPEVTNVVTRADMRPLRLAYPNDKLKGIIKRNNLPSITIHGFRHSHASLLFEAGATIKEVQDRLGHKDIQTTMNVYAHVTDSLKDKTADRFQKFMDSE</sequence>
<feature type="domain" description="Core-binding (CB)" evidence="7">
    <location>
        <begin position="1"/>
        <end position="80"/>
    </location>
</feature>
<dbReference type="EMBL" id="CP095074">
    <property type="protein sequence ID" value="UOQ91445.1"/>
    <property type="molecule type" value="Genomic_DNA"/>
</dbReference>
<dbReference type="Gene3D" id="1.10.150.130">
    <property type="match status" value="1"/>
</dbReference>
<reference evidence="8 9" key="1">
    <citation type="submission" date="2022-04" db="EMBL/GenBank/DDBJ databases">
        <title>Halobacillus sp. isolated from saltern.</title>
        <authorList>
            <person name="Won M."/>
            <person name="Lee C.-M."/>
            <person name="Woen H.-Y."/>
            <person name="Kwon S.-W."/>
        </authorList>
    </citation>
    <scope>NUCLEOTIDE SEQUENCE [LARGE SCALE GENOMIC DNA]</scope>
    <source>
        <strain evidence="8 9">SSTM10-2</strain>
    </source>
</reference>
<evidence type="ECO:0000256" key="1">
    <source>
        <dbReference type="ARBA" id="ARBA00008857"/>
    </source>
</evidence>
<gene>
    <name evidence="8" type="ORF">MUO14_12700</name>
</gene>
<dbReference type="PANTHER" id="PTHR30349:SF64">
    <property type="entry name" value="PROPHAGE INTEGRASE INTD-RELATED"/>
    <property type="match status" value="1"/>
</dbReference>
<evidence type="ECO:0000256" key="2">
    <source>
        <dbReference type="ARBA" id="ARBA00022908"/>
    </source>
</evidence>
<dbReference type="InterPro" id="IPR013762">
    <property type="entry name" value="Integrase-like_cat_sf"/>
</dbReference>
<keyword evidence="2" id="KW-0229">DNA integration</keyword>
<dbReference type="PROSITE" id="PS51898">
    <property type="entry name" value="TYR_RECOMBINASE"/>
    <property type="match status" value="1"/>
</dbReference>
<keyword evidence="4" id="KW-0233">DNA recombination</keyword>
<organism evidence="8 9">
    <name type="scientific">Halobacillus shinanisalinarum</name>
    <dbReference type="NCBI Taxonomy" id="2932258"/>
    <lineage>
        <taxon>Bacteria</taxon>
        <taxon>Bacillati</taxon>
        <taxon>Bacillota</taxon>
        <taxon>Bacilli</taxon>
        <taxon>Bacillales</taxon>
        <taxon>Bacillaceae</taxon>
        <taxon>Halobacillus</taxon>
    </lineage>
</organism>
<dbReference type="InterPro" id="IPR050090">
    <property type="entry name" value="Tyrosine_recombinase_XerCD"/>
</dbReference>
<dbReference type="RefSeq" id="WP_244751064.1">
    <property type="nucleotide sequence ID" value="NZ_CP095074.1"/>
</dbReference>
<feature type="domain" description="Tyr recombinase" evidence="6">
    <location>
        <begin position="108"/>
        <end position="307"/>
    </location>
</feature>
<evidence type="ECO:0000313" key="8">
    <source>
        <dbReference type="EMBL" id="UOQ91445.1"/>
    </source>
</evidence>
<dbReference type="InterPro" id="IPR002104">
    <property type="entry name" value="Integrase_catalytic"/>
</dbReference>
<dbReference type="PANTHER" id="PTHR30349">
    <property type="entry name" value="PHAGE INTEGRASE-RELATED"/>
    <property type="match status" value="1"/>
</dbReference>
<dbReference type="CDD" id="cd01189">
    <property type="entry name" value="INT_ICEBs1_C_like"/>
    <property type="match status" value="1"/>
</dbReference>
<evidence type="ECO:0000259" key="6">
    <source>
        <dbReference type="PROSITE" id="PS51898"/>
    </source>
</evidence>
<dbReference type="InterPro" id="IPR011010">
    <property type="entry name" value="DNA_brk_join_enz"/>
</dbReference>
<dbReference type="InterPro" id="IPR004107">
    <property type="entry name" value="Integrase_SAM-like_N"/>
</dbReference>
<evidence type="ECO:0000256" key="3">
    <source>
        <dbReference type="ARBA" id="ARBA00023125"/>
    </source>
</evidence>
<dbReference type="Pfam" id="PF00589">
    <property type="entry name" value="Phage_integrase"/>
    <property type="match status" value="1"/>
</dbReference>
<evidence type="ECO:0000256" key="4">
    <source>
        <dbReference type="ARBA" id="ARBA00023172"/>
    </source>
</evidence>